<feature type="domain" description="RING-CH-type" evidence="8">
    <location>
        <begin position="192"/>
        <end position="257"/>
    </location>
</feature>
<evidence type="ECO:0000256" key="3">
    <source>
        <dbReference type="ARBA" id="ARBA00022771"/>
    </source>
</evidence>
<name>A0A7S3PR58_9STRA</name>
<feature type="compositionally biased region" description="Acidic residues" evidence="6">
    <location>
        <begin position="494"/>
        <end position="507"/>
    </location>
</feature>
<organism evidence="9">
    <name type="scientific">Aplanochytrium stocchinoi</name>
    <dbReference type="NCBI Taxonomy" id="215587"/>
    <lineage>
        <taxon>Eukaryota</taxon>
        <taxon>Sar</taxon>
        <taxon>Stramenopiles</taxon>
        <taxon>Bigyra</taxon>
        <taxon>Labyrinthulomycetes</taxon>
        <taxon>Thraustochytrida</taxon>
        <taxon>Thraustochytriidae</taxon>
        <taxon>Aplanochytrium</taxon>
    </lineage>
</organism>
<evidence type="ECO:0000313" key="9">
    <source>
        <dbReference type="EMBL" id="CAE0447813.1"/>
    </source>
</evidence>
<dbReference type="PANTHER" id="PTHR16517:SF7">
    <property type="entry name" value="PROTEIN KING TUBBY"/>
    <property type="match status" value="1"/>
</dbReference>
<dbReference type="InterPro" id="IPR001841">
    <property type="entry name" value="Znf_RING"/>
</dbReference>
<keyword evidence="2" id="KW-0479">Metal-binding</keyword>
<sequence>MSSSRQGLGSSVAVRSRRSSFTNTLISTAQTAAAAATAVGETLKNTKTALKNKSRIKTLKKHKSGNKRERSSSLLDLLPDEDPISRQHTFRRCISYNENEGIRRSYSSDTSSSEYTLADQNSILNIDSDSDSTDESESANFVREESNDSLCVQVRDEELEFDSSSSQHYKVKEQTTCIDLTANTETKTPRETTVSEGDLCLICMEPFSKKHPPIRIPCTKECNSTPVHAKCIYEWRECQAGKGVGSCPLCRSPLNRVTYLPPDIIRSARFTRFGPRRHFLVHPVPREAGVVRCYIRAVRSGLFSNISYELFLQAPTTLKYPLGPLPDRSGPREGDRLLAVARKRLTTWGCAQLDMSMNPSHCSDTQDVTSSYLGCVQSTFSGLEHSILAPHRCKNGKVVMCELGSVRYTQNRIRSTVGPRRVQVCLPSVRRVYEEVENNSSQTNYNPVVDNAPVIIPTPLPGQIWEQQGSAKVTTAGGEEEELFGEDNNMGDGDVSESEYDSDNEKDEAEMKQKAKARWATQVYNSSNGKETLANLLKLGSDNNSSSKVLFARNKEPYWLDAIQAYSLDFQGRVTLPSNKNFQLLMENSPDVDGNTATDKQYDIALQFGKVGDNQAVEMYTMDVQWPLSPVQAFGICLSACDRKLLCS</sequence>
<dbReference type="AlphaFoldDB" id="A0A7S3PR58"/>
<dbReference type="InterPro" id="IPR013083">
    <property type="entry name" value="Znf_RING/FYVE/PHD"/>
</dbReference>
<evidence type="ECO:0000259" key="7">
    <source>
        <dbReference type="PROSITE" id="PS50089"/>
    </source>
</evidence>
<dbReference type="SUPFAM" id="SSF57850">
    <property type="entry name" value="RING/U-box"/>
    <property type="match status" value="1"/>
</dbReference>
<evidence type="ECO:0000256" key="2">
    <source>
        <dbReference type="ARBA" id="ARBA00022723"/>
    </source>
</evidence>
<evidence type="ECO:0000256" key="5">
    <source>
        <dbReference type="PROSITE-ProRule" id="PRU00175"/>
    </source>
</evidence>
<dbReference type="SUPFAM" id="SSF54518">
    <property type="entry name" value="Tubby C-terminal domain-like"/>
    <property type="match status" value="1"/>
</dbReference>
<feature type="domain" description="RING-type" evidence="7">
    <location>
        <begin position="200"/>
        <end position="251"/>
    </location>
</feature>
<dbReference type="InterPro" id="IPR011016">
    <property type="entry name" value="Znf_RING-CH"/>
</dbReference>
<dbReference type="Gene3D" id="3.30.40.10">
    <property type="entry name" value="Zinc/RING finger domain, C3HC4 (zinc finger)"/>
    <property type="match status" value="1"/>
</dbReference>
<dbReference type="InterPro" id="IPR025659">
    <property type="entry name" value="Tubby-like_C"/>
</dbReference>
<proteinExistence type="inferred from homology"/>
<gene>
    <name evidence="9" type="ORF">ASTO00021_LOCUS17776</name>
</gene>
<feature type="region of interest" description="Disordered" evidence="6">
    <location>
        <begin position="122"/>
        <end position="144"/>
    </location>
</feature>
<feature type="region of interest" description="Disordered" evidence="6">
    <location>
        <begin position="475"/>
        <end position="507"/>
    </location>
</feature>
<dbReference type="InterPro" id="IPR000007">
    <property type="entry name" value="Tubby_C"/>
</dbReference>
<dbReference type="Pfam" id="PF01167">
    <property type="entry name" value="Tub"/>
    <property type="match status" value="1"/>
</dbReference>
<evidence type="ECO:0008006" key="10">
    <source>
        <dbReference type="Google" id="ProtNLM"/>
    </source>
</evidence>
<keyword evidence="3 5" id="KW-0863">Zinc-finger</keyword>
<evidence type="ECO:0000259" key="8">
    <source>
        <dbReference type="PROSITE" id="PS51292"/>
    </source>
</evidence>
<feature type="compositionally biased region" description="Acidic residues" evidence="6">
    <location>
        <begin position="128"/>
        <end position="137"/>
    </location>
</feature>
<comment type="similarity">
    <text evidence="1">Belongs to the TUB family.</text>
</comment>
<evidence type="ECO:0000256" key="4">
    <source>
        <dbReference type="ARBA" id="ARBA00022833"/>
    </source>
</evidence>
<feature type="compositionally biased region" description="Basic residues" evidence="6">
    <location>
        <begin position="52"/>
        <end position="65"/>
    </location>
</feature>
<reference evidence="9" key="1">
    <citation type="submission" date="2021-01" db="EMBL/GenBank/DDBJ databases">
        <authorList>
            <person name="Corre E."/>
            <person name="Pelletier E."/>
            <person name="Niang G."/>
            <person name="Scheremetjew M."/>
            <person name="Finn R."/>
            <person name="Kale V."/>
            <person name="Holt S."/>
            <person name="Cochrane G."/>
            <person name="Meng A."/>
            <person name="Brown T."/>
            <person name="Cohen L."/>
        </authorList>
    </citation>
    <scope>NUCLEOTIDE SEQUENCE</scope>
    <source>
        <strain evidence="9">GSBS06</strain>
    </source>
</reference>
<feature type="region of interest" description="Disordered" evidence="6">
    <location>
        <begin position="52"/>
        <end position="80"/>
    </location>
</feature>
<dbReference type="EMBL" id="HBIN01023107">
    <property type="protein sequence ID" value="CAE0447813.1"/>
    <property type="molecule type" value="Transcribed_RNA"/>
</dbReference>
<keyword evidence="4" id="KW-0862">Zinc</keyword>
<dbReference type="GO" id="GO:0008270">
    <property type="term" value="F:zinc ion binding"/>
    <property type="evidence" value="ECO:0007669"/>
    <property type="project" value="UniProtKB-KW"/>
</dbReference>
<evidence type="ECO:0000256" key="6">
    <source>
        <dbReference type="SAM" id="MobiDB-lite"/>
    </source>
</evidence>
<accession>A0A7S3PR58</accession>
<dbReference type="Gene3D" id="3.20.90.10">
    <property type="entry name" value="Tubby Protein, Chain A"/>
    <property type="match status" value="2"/>
</dbReference>
<evidence type="ECO:0000256" key="1">
    <source>
        <dbReference type="ARBA" id="ARBA00007129"/>
    </source>
</evidence>
<dbReference type="PANTHER" id="PTHR16517">
    <property type="entry name" value="TUBBY-RELATED"/>
    <property type="match status" value="1"/>
</dbReference>
<protein>
    <recommendedName>
        <fullName evidence="10">RING-type domain-containing protein</fullName>
    </recommendedName>
</protein>
<dbReference type="PROSITE" id="PS50089">
    <property type="entry name" value="ZF_RING_2"/>
    <property type="match status" value="1"/>
</dbReference>
<dbReference type="PROSITE" id="PS51292">
    <property type="entry name" value="ZF_RING_CH"/>
    <property type="match status" value="1"/>
</dbReference>